<comment type="caution">
    <text evidence="1">The sequence shown here is derived from an EMBL/GenBank/DDBJ whole genome shotgun (WGS) entry which is preliminary data.</text>
</comment>
<sequence>MSTTMPCATRASATPPAATGAGRTLELVAPDHPERASLEAFIAAEFARVYGATLLHFCHTLAGRRDSAGRWVAALGYSLAGEGRLFLEHYLDGPVETEIGARTGRPVARGSIVEVGNLASTDAGAARALIVAMTHQLHCQGLVWVTFTATRALLNSFARLRLAPSVLADADPARLGQAQGAWGSYYATHPQVMFGNIGFGHDQLAR</sequence>
<evidence type="ECO:0008006" key="3">
    <source>
        <dbReference type="Google" id="ProtNLM"/>
    </source>
</evidence>
<evidence type="ECO:0000313" key="2">
    <source>
        <dbReference type="Proteomes" id="UP000540787"/>
    </source>
</evidence>
<dbReference type="RefSeq" id="WP_370660801.1">
    <property type="nucleotide sequence ID" value="NZ_JACHBX010000001.1"/>
</dbReference>
<organism evidence="1 2">
    <name type="scientific">Massilia aurea</name>
    <dbReference type="NCBI Taxonomy" id="373040"/>
    <lineage>
        <taxon>Bacteria</taxon>
        <taxon>Pseudomonadati</taxon>
        <taxon>Pseudomonadota</taxon>
        <taxon>Betaproteobacteria</taxon>
        <taxon>Burkholderiales</taxon>
        <taxon>Oxalobacteraceae</taxon>
        <taxon>Telluria group</taxon>
        <taxon>Massilia</taxon>
    </lineage>
</organism>
<proteinExistence type="predicted"/>
<dbReference type="EMBL" id="JACHBX010000001">
    <property type="protein sequence ID" value="MBB6133441.1"/>
    <property type="molecule type" value="Genomic_DNA"/>
</dbReference>
<reference evidence="1 2" key="1">
    <citation type="submission" date="2020-08" db="EMBL/GenBank/DDBJ databases">
        <title>The Agave Microbiome: Exploring the role of microbial communities in plant adaptations to desert environments.</title>
        <authorList>
            <person name="Partida-Martinez L.P."/>
        </authorList>
    </citation>
    <scope>NUCLEOTIDE SEQUENCE [LARGE SCALE GENOMIC DNA]</scope>
    <source>
        <strain evidence="1 2">AT3.2</strain>
    </source>
</reference>
<dbReference type="InterPro" id="IPR022050">
    <property type="entry name" value="T_hemolysin"/>
</dbReference>
<gene>
    <name evidence="1" type="ORF">HD842_001552</name>
</gene>
<dbReference type="AlphaFoldDB" id="A0A7W9WZ00"/>
<dbReference type="Pfam" id="PF12261">
    <property type="entry name" value="T_hemolysin"/>
    <property type="match status" value="1"/>
</dbReference>
<dbReference type="Proteomes" id="UP000540787">
    <property type="component" value="Unassembled WGS sequence"/>
</dbReference>
<name>A0A7W9WZ00_9BURK</name>
<keyword evidence="2" id="KW-1185">Reference proteome</keyword>
<protein>
    <recommendedName>
        <fullName evidence="3">Thermostable hemolysin</fullName>
    </recommendedName>
</protein>
<accession>A0A7W9WZ00</accession>
<evidence type="ECO:0000313" key="1">
    <source>
        <dbReference type="EMBL" id="MBB6133441.1"/>
    </source>
</evidence>